<evidence type="ECO:0000256" key="2">
    <source>
        <dbReference type="ARBA" id="ARBA00022527"/>
    </source>
</evidence>
<feature type="domain" description="PASTA" evidence="13">
    <location>
        <begin position="433"/>
        <end position="498"/>
    </location>
</feature>
<accession>A0A2I2L1V9</accession>
<dbReference type="EC" id="2.7.11.1" evidence="1"/>
<feature type="compositionally biased region" description="Pro residues" evidence="10">
    <location>
        <begin position="274"/>
        <end position="290"/>
    </location>
</feature>
<proteinExistence type="predicted"/>
<keyword evidence="11" id="KW-0472">Membrane</keyword>
<evidence type="ECO:0000256" key="11">
    <source>
        <dbReference type="SAM" id="Phobius"/>
    </source>
</evidence>
<evidence type="ECO:0000313" key="14">
    <source>
        <dbReference type="EMBL" id="SNQ51904.1"/>
    </source>
</evidence>
<dbReference type="EMBL" id="FZMO01000554">
    <property type="protein sequence ID" value="SNQ51904.1"/>
    <property type="molecule type" value="Genomic_DNA"/>
</dbReference>
<evidence type="ECO:0000256" key="9">
    <source>
        <dbReference type="PROSITE-ProRule" id="PRU10141"/>
    </source>
</evidence>
<dbReference type="InterPro" id="IPR017441">
    <property type="entry name" value="Protein_kinase_ATP_BS"/>
</dbReference>
<evidence type="ECO:0000256" key="8">
    <source>
        <dbReference type="ARBA" id="ARBA00048679"/>
    </source>
</evidence>
<feature type="domain" description="Protein kinase" evidence="12">
    <location>
        <begin position="22"/>
        <end position="280"/>
    </location>
</feature>
<evidence type="ECO:0000313" key="15">
    <source>
        <dbReference type="Proteomes" id="UP000234331"/>
    </source>
</evidence>
<dbReference type="RefSeq" id="WP_101836146.1">
    <property type="nucleotide sequence ID" value="NZ_FZMO01000554.1"/>
</dbReference>
<protein>
    <recommendedName>
        <fullName evidence="1">non-specific serine/threonine protein kinase</fullName>
        <ecNumber evidence="1">2.7.11.1</ecNumber>
    </recommendedName>
</protein>
<keyword evidence="6 9" id="KW-0067">ATP-binding</keyword>
<dbReference type="GO" id="GO:0004674">
    <property type="term" value="F:protein serine/threonine kinase activity"/>
    <property type="evidence" value="ECO:0007669"/>
    <property type="project" value="UniProtKB-KW"/>
</dbReference>
<keyword evidence="5 14" id="KW-0418">Kinase</keyword>
<evidence type="ECO:0000256" key="10">
    <source>
        <dbReference type="SAM" id="MobiDB-lite"/>
    </source>
</evidence>
<dbReference type="PROSITE" id="PS51178">
    <property type="entry name" value="PASTA"/>
    <property type="match status" value="1"/>
</dbReference>
<feature type="transmembrane region" description="Helical" evidence="11">
    <location>
        <begin position="380"/>
        <end position="401"/>
    </location>
</feature>
<dbReference type="CDD" id="cd14014">
    <property type="entry name" value="STKc_PknB_like"/>
    <property type="match status" value="1"/>
</dbReference>
<gene>
    <name evidence="14" type="ORF">FRACA_860002</name>
</gene>
<dbReference type="Gene3D" id="1.10.510.10">
    <property type="entry name" value="Transferase(Phosphotransferase) domain 1"/>
    <property type="match status" value="1"/>
</dbReference>
<dbReference type="Pfam" id="PF00069">
    <property type="entry name" value="Pkinase"/>
    <property type="match status" value="1"/>
</dbReference>
<evidence type="ECO:0000256" key="6">
    <source>
        <dbReference type="ARBA" id="ARBA00022840"/>
    </source>
</evidence>
<evidence type="ECO:0000256" key="7">
    <source>
        <dbReference type="ARBA" id="ARBA00047899"/>
    </source>
</evidence>
<dbReference type="AlphaFoldDB" id="A0A2I2L1V9"/>
<dbReference type="Gene3D" id="3.30.200.20">
    <property type="entry name" value="Phosphorylase Kinase, domain 1"/>
    <property type="match status" value="1"/>
</dbReference>
<dbReference type="Pfam" id="PF07676">
    <property type="entry name" value="PD40"/>
    <property type="match status" value="2"/>
</dbReference>
<name>A0A2I2L1V9_9ACTN</name>
<dbReference type="PROSITE" id="PS50011">
    <property type="entry name" value="PROTEIN_KINASE_DOM"/>
    <property type="match status" value="1"/>
</dbReference>
<dbReference type="PRINTS" id="PR01217">
    <property type="entry name" value="PRICHEXTENSN"/>
</dbReference>
<feature type="region of interest" description="Disordered" evidence="10">
    <location>
        <begin position="740"/>
        <end position="762"/>
    </location>
</feature>
<dbReference type="InterPro" id="IPR011009">
    <property type="entry name" value="Kinase-like_dom_sf"/>
</dbReference>
<dbReference type="InterPro" id="IPR008271">
    <property type="entry name" value="Ser/Thr_kinase_AS"/>
</dbReference>
<keyword evidence="11" id="KW-0812">Transmembrane</keyword>
<feature type="binding site" evidence="9">
    <location>
        <position position="50"/>
    </location>
    <ligand>
        <name>ATP</name>
        <dbReference type="ChEBI" id="CHEBI:30616"/>
    </ligand>
</feature>
<comment type="catalytic activity">
    <reaction evidence="8">
        <text>L-seryl-[protein] + ATP = O-phospho-L-seryl-[protein] + ADP + H(+)</text>
        <dbReference type="Rhea" id="RHEA:17989"/>
        <dbReference type="Rhea" id="RHEA-COMP:9863"/>
        <dbReference type="Rhea" id="RHEA-COMP:11604"/>
        <dbReference type="ChEBI" id="CHEBI:15378"/>
        <dbReference type="ChEBI" id="CHEBI:29999"/>
        <dbReference type="ChEBI" id="CHEBI:30616"/>
        <dbReference type="ChEBI" id="CHEBI:83421"/>
        <dbReference type="ChEBI" id="CHEBI:456216"/>
        <dbReference type="EC" id="2.7.11.1"/>
    </reaction>
</comment>
<dbReference type="Pfam" id="PF03793">
    <property type="entry name" value="PASTA"/>
    <property type="match status" value="1"/>
</dbReference>
<evidence type="ECO:0000259" key="12">
    <source>
        <dbReference type="PROSITE" id="PS50011"/>
    </source>
</evidence>
<dbReference type="InterPro" id="IPR000719">
    <property type="entry name" value="Prot_kinase_dom"/>
</dbReference>
<keyword evidence="15" id="KW-1185">Reference proteome</keyword>
<dbReference type="Gene3D" id="2.120.10.30">
    <property type="entry name" value="TolB, C-terminal domain"/>
    <property type="match status" value="1"/>
</dbReference>
<dbReference type="CDD" id="cd06577">
    <property type="entry name" value="PASTA_pknB"/>
    <property type="match status" value="1"/>
</dbReference>
<reference evidence="14 15" key="1">
    <citation type="submission" date="2017-06" db="EMBL/GenBank/DDBJ databases">
        <authorList>
            <person name="Kim H.J."/>
            <person name="Triplett B.A."/>
        </authorList>
    </citation>
    <scope>NUCLEOTIDE SEQUENCE [LARGE SCALE GENOMIC DNA]</scope>
    <source>
        <strain evidence="14">FRACA_ARgP5</strain>
    </source>
</reference>
<keyword evidence="11" id="KW-1133">Transmembrane helix</keyword>
<dbReference type="SMART" id="SM00740">
    <property type="entry name" value="PASTA"/>
    <property type="match status" value="1"/>
</dbReference>
<dbReference type="PROSITE" id="PS00107">
    <property type="entry name" value="PROTEIN_KINASE_ATP"/>
    <property type="match status" value="1"/>
</dbReference>
<dbReference type="SUPFAM" id="SSF56112">
    <property type="entry name" value="Protein kinase-like (PK-like)"/>
    <property type="match status" value="1"/>
</dbReference>
<evidence type="ECO:0000259" key="13">
    <source>
        <dbReference type="PROSITE" id="PS51178"/>
    </source>
</evidence>
<evidence type="ECO:0000256" key="1">
    <source>
        <dbReference type="ARBA" id="ARBA00012513"/>
    </source>
</evidence>
<dbReference type="Gene3D" id="3.30.10.20">
    <property type="match status" value="1"/>
</dbReference>
<feature type="region of interest" description="Disordered" evidence="10">
    <location>
        <begin position="270"/>
        <end position="374"/>
    </location>
</feature>
<evidence type="ECO:0000256" key="5">
    <source>
        <dbReference type="ARBA" id="ARBA00022777"/>
    </source>
</evidence>
<dbReference type="Gene3D" id="2.120.10.60">
    <property type="entry name" value="Tricorn protease N-terminal domain"/>
    <property type="match status" value="1"/>
</dbReference>
<keyword evidence="3" id="KW-0808">Transferase</keyword>
<dbReference type="SMART" id="SM00220">
    <property type="entry name" value="S_TKc"/>
    <property type="match status" value="1"/>
</dbReference>
<feature type="compositionally biased region" description="Pro residues" evidence="10">
    <location>
        <begin position="304"/>
        <end position="340"/>
    </location>
</feature>
<evidence type="ECO:0000256" key="4">
    <source>
        <dbReference type="ARBA" id="ARBA00022741"/>
    </source>
</evidence>
<dbReference type="PROSITE" id="PS00108">
    <property type="entry name" value="PROTEIN_KINASE_ST"/>
    <property type="match status" value="1"/>
</dbReference>
<dbReference type="InterPro" id="IPR011659">
    <property type="entry name" value="WD40"/>
</dbReference>
<dbReference type="GO" id="GO:0005524">
    <property type="term" value="F:ATP binding"/>
    <property type="evidence" value="ECO:0007669"/>
    <property type="project" value="UniProtKB-UniRule"/>
</dbReference>
<evidence type="ECO:0000256" key="3">
    <source>
        <dbReference type="ARBA" id="ARBA00022679"/>
    </source>
</evidence>
<dbReference type="InterPro" id="IPR011042">
    <property type="entry name" value="6-blade_b-propeller_TolB-like"/>
</dbReference>
<comment type="catalytic activity">
    <reaction evidence="7">
        <text>L-threonyl-[protein] + ATP = O-phospho-L-threonyl-[protein] + ADP + H(+)</text>
        <dbReference type="Rhea" id="RHEA:46608"/>
        <dbReference type="Rhea" id="RHEA-COMP:11060"/>
        <dbReference type="Rhea" id="RHEA-COMP:11605"/>
        <dbReference type="ChEBI" id="CHEBI:15378"/>
        <dbReference type="ChEBI" id="CHEBI:30013"/>
        <dbReference type="ChEBI" id="CHEBI:30616"/>
        <dbReference type="ChEBI" id="CHEBI:61977"/>
        <dbReference type="ChEBI" id="CHEBI:456216"/>
        <dbReference type="EC" id="2.7.11.1"/>
    </reaction>
</comment>
<feature type="region of interest" description="Disordered" evidence="10">
    <location>
        <begin position="563"/>
        <end position="586"/>
    </location>
</feature>
<dbReference type="InterPro" id="IPR005543">
    <property type="entry name" value="PASTA_dom"/>
</dbReference>
<sequence length="762" mass="78020">MADVPPVVEPLEDGDPAQVGPYRIAGRLGVGGMGTVYYALAADGRAVAVKVIRREFAREPEFRTRFLREAHAAQRVARFCTAEVLDVATDRPEPYLVTEFIDGPTLADHVRRTGPLPPAELDRLGVAVASALTAVHGANLVHRDLKPGNILLSSSGARVIDFGIARALEATTTLTQRGVLGTPAYMAPEQALGEALTPAADVYAWGGVMLFAATGRSPHGEAVTPVLLYRIVHERPDTSDLPPSLRAIVEWTMQRDPTLRPTATTLLLRLTGATPPPPALTPSIAPPAPLPGRTVIAPQSSPATLPPSTPSGTPPPAAPPRWMAPPPSSAPPSSDPPATPAPATWAGAPTPTPPSVTAHHPNAVQPSAAGQARRRVPAPVTVVVAAVGALVALVVVVVVVLDPGGGGGGSATAGGPSGGGGTTAVVTATTGAGASITLADYTGRASTTAAALLRRAGLVVDTVTVASGPSQRGRVLSTTPAAGASVARGSRVQLRVGDGAHAEARGWHVFKRYDDTSSINESPIVVVSPAGAERQVGTGDKPALAPDASRVVFTGTDGEIVSVRPDGTDAHPVTDEPDGSSDSAVFSPDGRTLAYARNIGGVYLVDAGGGNRRRISAVRGAYELSWAPDGNRLVYRNGNDQSLHLLSLDGADRVLTGPPVPGAAAVEPAFSPDGREIVFSSSAGGVHVISVDGGAARQIAGTGTWHPGWSPQGAIVYVQDATVRQFFAASGPLRVVNPDGTGDRLLSQHTASGPVRWATPKD</sequence>
<dbReference type="SUPFAM" id="SSF69304">
    <property type="entry name" value="Tricorn protease N-terminal domain"/>
    <property type="match status" value="1"/>
</dbReference>
<keyword evidence="4 9" id="KW-0547">Nucleotide-binding</keyword>
<dbReference type="PANTHER" id="PTHR43289:SF34">
    <property type="entry name" value="SERINE_THREONINE-PROTEIN KINASE YBDM-RELATED"/>
    <property type="match status" value="1"/>
</dbReference>
<organism evidence="14 15">
    <name type="scientific">Frankia canadensis</name>
    <dbReference type="NCBI Taxonomy" id="1836972"/>
    <lineage>
        <taxon>Bacteria</taxon>
        <taxon>Bacillati</taxon>
        <taxon>Actinomycetota</taxon>
        <taxon>Actinomycetes</taxon>
        <taxon>Frankiales</taxon>
        <taxon>Frankiaceae</taxon>
        <taxon>Frankia</taxon>
    </lineage>
</organism>
<keyword evidence="2 14" id="KW-0723">Serine/threonine-protein kinase</keyword>
<dbReference type="PANTHER" id="PTHR43289">
    <property type="entry name" value="MITOGEN-ACTIVATED PROTEIN KINASE KINASE KINASE 20-RELATED"/>
    <property type="match status" value="1"/>
</dbReference>
<dbReference type="Proteomes" id="UP000234331">
    <property type="component" value="Unassembled WGS sequence"/>
</dbReference>